<name>A0ABS5KP16_9ACTN</name>
<proteinExistence type="predicted"/>
<keyword evidence="3" id="KW-1185">Reference proteome</keyword>
<dbReference type="Pfam" id="PF00296">
    <property type="entry name" value="Bac_luciferase"/>
    <property type="match status" value="1"/>
</dbReference>
<evidence type="ECO:0000259" key="1">
    <source>
        <dbReference type="Pfam" id="PF00296"/>
    </source>
</evidence>
<feature type="domain" description="Luciferase-like" evidence="1">
    <location>
        <begin position="24"/>
        <end position="121"/>
    </location>
</feature>
<dbReference type="Proteomes" id="UP000730482">
    <property type="component" value="Unassembled WGS sequence"/>
</dbReference>
<dbReference type="EMBL" id="JAAFYZ010000034">
    <property type="protein sequence ID" value="MBS2547772.1"/>
    <property type="molecule type" value="Genomic_DNA"/>
</dbReference>
<reference evidence="2 3" key="1">
    <citation type="submission" date="2020-02" db="EMBL/GenBank/DDBJ databases">
        <title>Acidophilic actinobacteria isolated from forest soil.</title>
        <authorList>
            <person name="Golinska P."/>
        </authorList>
    </citation>
    <scope>NUCLEOTIDE SEQUENCE [LARGE SCALE GENOMIC DNA]</scope>
    <source>
        <strain evidence="2 3">NL8</strain>
    </source>
</reference>
<accession>A0ABS5KP16</accession>
<protein>
    <submittedName>
        <fullName evidence="2">TIGR03620 family F420-dependent LLM class oxidoreductase</fullName>
    </submittedName>
</protein>
<dbReference type="InterPro" id="IPR011251">
    <property type="entry name" value="Luciferase-like_dom"/>
</dbReference>
<comment type="caution">
    <text evidence="2">The sequence shown here is derived from an EMBL/GenBank/DDBJ whole genome shotgun (WGS) entry which is preliminary data.</text>
</comment>
<evidence type="ECO:0000313" key="3">
    <source>
        <dbReference type="Proteomes" id="UP000730482"/>
    </source>
</evidence>
<sequence length="293" mass="30742">MTVDLGRMGLWAPWALWDAHGAGLADAAAELDGLGFGTLWIGNEPGLFAAAESMLAATSRIAVATGIANIWVHPAAVAAAAAAQAAVSHPNRLLLGVGNGPREAAQWWLSPYARMIAYFDELDRLGTPASARILAAVGPKMLALAAERSAGAHPFLTTAEHTRQARQALGPGPLLTPELKVVLEPAPERARATARGALGFYLDKRGFSTNLRRLGFTDADLGGGGSDRLVDAVVACGDADRVLRRIAEFRDADADHAALQVTTDGTNHPEVGRRRLPTAEYRVLAEALGPVPS</sequence>
<gene>
    <name evidence="2" type="ORF">KGQ19_12935</name>
</gene>
<evidence type="ECO:0000313" key="2">
    <source>
        <dbReference type="EMBL" id="MBS2547772.1"/>
    </source>
</evidence>
<dbReference type="RefSeq" id="WP_212009353.1">
    <property type="nucleotide sequence ID" value="NZ_JAAFYZ010000034.1"/>
</dbReference>
<dbReference type="Gene3D" id="3.20.20.30">
    <property type="entry name" value="Luciferase-like domain"/>
    <property type="match status" value="2"/>
</dbReference>
<dbReference type="NCBIfam" id="TIGR03620">
    <property type="entry name" value="F420_MSMEG_4141"/>
    <property type="match status" value="1"/>
</dbReference>
<dbReference type="InterPro" id="IPR019922">
    <property type="entry name" value="Lucif-like_OxRdatse_MSMEG_4141"/>
</dbReference>
<organism evidence="2 3">
    <name type="scientific">Catenulispora pinistramenti</name>
    <dbReference type="NCBI Taxonomy" id="2705254"/>
    <lineage>
        <taxon>Bacteria</taxon>
        <taxon>Bacillati</taxon>
        <taxon>Actinomycetota</taxon>
        <taxon>Actinomycetes</taxon>
        <taxon>Catenulisporales</taxon>
        <taxon>Catenulisporaceae</taxon>
        <taxon>Catenulispora</taxon>
    </lineage>
</organism>
<dbReference type="SUPFAM" id="SSF51679">
    <property type="entry name" value="Bacterial luciferase-like"/>
    <property type="match status" value="1"/>
</dbReference>
<dbReference type="InterPro" id="IPR036661">
    <property type="entry name" value="Luciferase-like_sf"/>
</dbReference>